<dbReference type="GO" id="GO:0009234">
    <property type="term" value="P:menaquinone biosynthetic process"/>
    <property type="evidence" value="ECO:0007669"/>
    <property type="project" value="UniProtKB-UniRule"/>
</dbReference>
<keyword evidence="6" id="KW-1185">Reference proteome</keyword>
<organism evidence="5 6">
    <name type="scientific">Candidatus Marinarcus aquaticus</name>
    <dbReference type="NCBI Taxonomy" id="2044504"/>
    <lineage>
        <taxon>Bacteria</taxon>
        <taxon>Pseudomonadati</taxon>
        <taxon>Campylobacterota</taxon>
        <taxon>Epsilonproteobacteria</taxon>
        <taxon>Campylobacterales</taxon>
        <taxon>Arcobacteraceae</taxon>
        <taxon>Candidatus Marinarcus</taxon>
    </lineage>
</organism>
<dbReference type="Pfam" id="PF02621">
    <property type="entry name" value="VitK2_biosynth"/>
    <property type="match status" value="1"/>
</dbReference>
<reference evidence="5 6" key="1">
    <citation type="submission" date="2017-10" db="EMBL/GenBank/DDBJ databases">
        <title>Genomics of the genus Arcobacter.</title>
        <authorList>
            <person name="Perez-Cataluna A."/>
            <person name="Figueras M.J."/>
        </authorList>
    </citation>
    <scope>NUCLEOTIDE SEQUENCE [LARGE SCALE GENOMIC DNA]</scope>
    <source>
        <strain evidence="5 6">CECT 8987</strain>
    </source>
</reference>
<comment type="caution">
    <text evidence="5">The sequence shown here is derived from an EMBL/GenBank/DDBJ whole genome shotgun (WGS) entry which is preliminary data.</text>
</comment>
<dbReference type="EMBL" id="PDKN01000006">
    <property type="protein sequence ID" value="RXJ56172.1"/>
    <property type="molecule type" value="Genomic_DNA"/>
</dbReference>
<gene>
    <name evidence="4" type="primary">mqnA</name>
    <name evidence="5" type="ORF">CRV04_08970</name>
</gene>
<dbReference type="UniPathway" id="UPA00079"/>
<evidence type="ECO:0000256" key="2">
    <source>
        <dbReference type="ARBA" id="ARBA00022428"/>
    </source>
</evidence>
<proteinExistence type="inferred from homology"/>
<comment type="catalytic activity">
    <reaction evidence="4">
        <text>chorismate = 3-[(1-carboxyvinyl)-oxy]benzoate + H2O</text>
        <dbReference type="Rhea" id="RHEA:40051"/>
        <dbReference type="ChEBI" id="CHEBI:15377"/>
        <dbReference type="ChEBI" id="CHEBI:29748"/>
        <dbReference type="ChEBI" id="CHEBI:76981"/>
        <dbReference type="EC" id="4.2.1.151"/>
    </reaction>
</comment>
<dbReference type="HAMAP" id="MF_00995">
    <property type="entry name" value="MqnA"/>
    <property type="match status" value="1"/>
</dbReference>
<evidence type="ECO:0000313" key="5">
    <source>
        <dbReference type="EMBL" id="RXJ56172.1"/>
    </source>
</evidence>
<dbReference type="Gene3D" id="3.40.190.10">
    <property type="entry name" value="Periplasmic binding protein-like II"/>
    <property type="match status" value="1"/>
</dbReference>
<dbReference type="EC" id="4.2.1.151" evidence="4"/>
<dbReference type="Proteomes" id="UP000290657">
    <property type="component" value="Unassembled WGS sequence"/>
</dbReference>
<comment type="similarity">
    <text evidence="4">Belongs to the MqnA/MqnD family. MqnA subfamily.</text>
</comment>
<dbReference type="OrthoDB" id="9810112at2"/>
<keyword evidence="2 4" id="KW-0474">Menaquinone biosynthesis</keyword>
<dbReference type="RefSeq" id="WP_128996514.1">
    <property type="nucleotide sequence ID" value="NZ_PDKN01000006.1"/>
</dbReference>
<dbReference type="PANTHER" id="PTHR37690:SF1">
    <property type="entry name" value="CHORISMATE DEHYDRATASE"/>
    <property type="match status" value="1"/>
</dbReference>
<name>A0A4V1LNT4_9BACT</name>
<dbReference type="PANTHER" id="PTHR37690">
    <property type="entry name" value="CHORISMATE DEHYDRATASE"/>
    <property type="match status" value="1"/>
</dbReference>
<dbReference type="SUPFAM" id="SSF53850">
    <property type="entry name" value="Periplasmic binding protein-like II"/>
    <property type="match status" value="1"/>
</dbReference>
<dbReference type="InterPro" id="IPR003773">
    <property type="entry name" value="Menaquinone_biosynth"/>
</dbReference>
<accession>A0A4V1LNT4</accession>
<evidence type="ECO:0000313" key="6">
    <source>
        <dbReference type="Proteomes" id="UP000290657"/>
    </source>
</evidence>
<protein>
    <recommendedName>
        <fullName evidence="4">Chorismate dehydratase</fullName>
        <ecNumber evidence="4">4.2.1.151</ecNumber>
    </recommendedName>
    <alternativeName>
        <fullName evidence="4">Menaquinone biosynthetic enzyme MqnA</fullName>
    </alternativeName>
</protein>
<evidence type="ECO:0000256" key="1">
    <source>
        <dbReference type="ARBA" id="ARBA00004863"/>
    </source>
</evidence>
<dbReference type="AlphaFoldDB" id="A0A4V1LNT4"/>
<evidence type="ECO:0000256" key="3">
    <source>
        <dbReference type="ARBA" id="ARBA00023239"/>
    </source>
</evidence>
<dbReference type="InterPro" id="IPR030868">
    <property type="entry name" value="MqnA"/>
</dbReference>
<comment type="pathway">
    <text evidence="1 4">Quinol/quinone metabolism; menaquinone biosynthesis.</text>
</comment>
<evidence type="ECO:0000256" key="4">
    <source>
        <dbReference type="HAMAP-Rule" id="MF_00995"/>
    </source>
</evidence>
<sequence length="219" mass="25674">MNFAKIDFINLLPVHIFLKKSIKSNQLKAIIEYQKSYPSAINKRFKQRKVHSAFISSIASRTEKALDLGIIARSNVRSVLLVPGEYTKDYQSDTSNALAKVLNLEGQVIIGDKALKFYHENDKESFIDLAKAWQDKYNLPFVFARLCYNKHGKLLYKVMKPFKKRFIKIPQYILEHYSQRSGVSKQHILEYLKMIDYDIGYKEKRALKRFFQLTKKRGL</sequence>
<dbReference type="GO" id="GO:0016836">
    <property type="term" value="F:hydro-lyase activity"/>
    <property type="evidence" value="ECO:0007669"/>
    <property type="project" value="UniProtKB-UniRule"/>
</dbReference>
<comment type="function">
    <text evidence="4">Catalyzes the dehydration of chorismate into 3-[(1-carboxyvinyl)oxy]benzoate, a step in the biosynthesis of menaquinone (MK, vitamin K2).</text>
</comment>
<keyword evidence="3 4" id="KW-0456">Lyase</keyword>